<dbReference type="EMBL" id="MU006222">
    <property type="protein sequence ID" value="KAF2828657.1"/>
    <property type="molecule type" value="Genomic_DNA"/>
</dbReference>
<keyword evidence="2" id="KW-1185">Reference proteome</keyword>
<gene>
    <name evidence="1" type="ORF">CC86DRAFT_368836</name>
</gene>
<accession>A0A6A7A7J1</accession>
<name>A0A6A7A7J1_9PLEO</name>
<dbReference type="OrthoDB" id="2922289at2759"/>
<dbReference type="Proteomes" id="UP000799424">
    <property type="component" value="Unassembled WGS sequence"/>
</dbReference>
<evidence type="ECO:0000313" key="1">
    <source>
        <dbReference type="EMBL" id="KAF2828657.1"/>
    </source>
</evidence>
<protein>
    <submittedName>
        <fullName evidence="1">Uncharacterized protein</fullName>
    </submittedName>
</protein>
<sequence>MDPHLRRYLNVNSGAEGAHGAEFRELKTTLLRDRSNDKRRKLYAQVSNEPERVAELVEWETLFSTTTCFPSIAELCILADILVTQSFDDWEFVNRVVHRREDAIRKRWMEKTVEQRRQLLLRVEPDMA</sequence>
<organism evidence="1 2">
    <name type="scientific">Ophiobolus disseminans</name>
    <dbReference type="NCBI Taxonomy" id="1469910"/>
    <lineage>
        <taxon>Eukaryota</taxon>
        <taxon>Fungi</taxon>
        <taxon>Dikarya</taxon>
        <taxon>Ascomycota</taxon>
        <taxon>Pezizomycotina</taxon>
        <taxon>Dothideomycetes</taxon>
        <taxon>Pleosporomycetidae</taxon>
        <taxon>Pleosporales</taxon>
        <taxon>Pleosporineae</taxon>
        <taxon>Phaeosphaeriaceae</taxon>
        <taxon>Ophiobolus</taxon>
    </lineage>
</organism>
<proteinExistence type="predicted"/>
<evidence type="ECO:0000313" key="2">
    <source>
        <dbReference type="Proteomes" id="UP000799424"/>
    </source>
</evidence>
<reference evidence="1" key="1">
    <citation type="journal article" date="2020" name="Stud. Mycol.">
        <title>101 Dothideomycetes genomes: a test case for predicting lifestyles and emergence of pathogens.</title>
        <authorList>
            <person name="Haridas S."/>
            <person name="Albert R."/>
            <person name="Binder M."/>
            <person name="Bloem J."/>
            <person name="Labutti K."/>
            <person name="Salamov A."/>
            <person name="Andreopoulos B."/>
            <person name="Baker S."/>
            <person name="Barry K."/>
            <person name="Bills G."/>
            <person name="Bluhm B."/>
            <person name="Cannon C."/>
            <person name="Castanera R."/>
            <person name="Culley D."/>
            <person name="Daum C."/>
            <person name="Ezra D."/>
            <person name="Gonzalez J."/>
            <person name="Henrissat B."/>
            <person name="Kuo A."/>
            <person name="Liang C."/>
            <person name="Lipzen A."/>
            <person name="Lutzoni F."/>
            <person name="Magnuson J."/>
            <person name="Mondo S."/>
            <person name="Nolan M."/>
            <person name="Ohm R."/>
            <person name="Pangilinan J."/>
            <person name="Park H.-J."/>
            <person name="Ramirez L."/>
            <person name="Alfaro M."/>
            <person name="Sun H."/>
            <person name="Tritt A."/>
            <person name="Yoshinaga Y."/>
            <person name="Zwiers L.-H."/>
            <person name="Turgeon B."/>
            <person name="Goodwin S."/>
            <person name="Spatafora J."/>
            <person name="Crous P."/>
            <person name="Grigoriev I."/>
        </authorList>
    </citation>
    <scope>NUCLEOTIDE SEQUENCE</scope>
    <source>
        <strain evidence="1">CBS 113818</strain>
    </source>
</reference>
<dbReference type="AlphaFoldDB" id="A0A6A7A7J1"/>